<protein>
    <recommendedName>
        <fullName evidence="2">Biogenesis of lysosome-related organelles complex 1 subunit 5</fullName>
    </recommendedName>
</protein>
<reference evidence="3 4" key="1">
    <citation type="journal article" date="2024" name="bioRxiv">
        <title>A reference genome for Trichogramma kaykai: A tiny desert-dwelling parasitoid wasp with competing sex-ratio distorters.</title>
        <authorList>
            <person name="Culotta J."/>
            <person name="Lindsey A.R."/>
        </authorList>
    </citation>
    <scope>NUCLEOTIDE SEQUENCE [LARGE SCALE GENOMIC DNA]</scope>
    <source>
        <strain evidence="3 4">KSX58</strain>
    </source>
</reference>
<organism evidence="3 4">
    <name type="scientific">Trichogramma kaykai</name>
    <dbReference type="NCBI Taxonomy" id="54128"/>
    <lineage>
        <taxon>Eukaryota</taxon>
        <taxon>Metazoa</taxon>
        <taxon>Ecdysozoa</taxon>
        <taxon>Arthropoda</taxon>
        <taxon>Hexapoda</taxon>
        <taxon>Insecta</taxon>
        <taxon>Pterygota</taxon>
        <taxon>Neoptera</taxon>
        <taxon>Endopterygota</taxon>
        <taxon>Hymenoptera</taxon>
        <taxon>Apocrita</taxon>
        <taxon>Proctotrupomorpha</taxon>
        <taxon>Chalcidoidea</taxon>
        <taxon>Trichogrammatidae</taxon>
        <taxon>Trichogramma</taxon>
    </lineage>
</organism>
<evidence type="ECO:0000313" key="3">
    <source>
        <dbReference type="EMBL" id="KAL3405149.1"/>
    </source>
</evidence>
<accession>A0ABD2XJS7</accession>
<dbReference type="Proteomes" id="UP001627154">
    <property type="component" value="Unassembled WGS sequence"/>
</dbReference>
<sequence>MASIIKDTGEIWTRLFDHRPFIQGEVTFFLREFQDRRDDREVCRLFKILEYSTELGQNRLDRAETLGDQHLPSLKANLDVALSMCECVLQKENEFDSVCTFVYFF</sequence>
<comment type="caution">
    <text evidence="3">The sequence shown here is derived from an EMBL/GenBank/DDBJ whole genome shotgun (WGS) entry which is preliminary data.</text>
</comment>
<comment type="similarity">
    <text evidence="1">Belongs to the BLOC1S5 family.</text>
</comment>
<gene>
    <name evidence="3" type="ORF">TKK_002195</name>
</gene>
<name>A0ABD2XJS7_9HYME</name>
<evidence type="ECO:0000313" key="4">
    <source>
        <dbReference type="Proteomes" id="UP001627154"/>
    </source>
</evidence>
<dbReference type="PANTHER" id="PTHR31784:SF2">
    <property type="entry name" value="BIOGENESIS OF LYSOSOME-RELATED ORGANELLES COMPLEX 1 SUBUNIT 5"/>
    <property type="match status" value="1"/>
</dbReference>
<keyword evidence="4" id="KW-1185">Reference proteome</keyword>
<evidence type="ECO:0000256" key="1">
    <source>
        <dbReference type="ARBA" id="ARBA00010754"/>
    </source>
</evidence>
<proteinExistence type="inferred from homology"/>
<evidence type="ECO:0000256" key="2">
    <source>
        <dbReference type="ARBA" id="ARBA00019580"/>
    </source>
</evidence>
<dbReference type="AlphaFoldDB" id="A0ABD2XJS7"/>
<dbReference type="Pfam" id="PF14942">
    <property type="entry name" value="Muted"/>
    <property type="match status" value="1"/>
</dbReference>
<dbReference type="PANTHER" id="PTHR31784">
    <property type="entry name" value="BIOGENESIS OF LYSOSOME-RELATED ORGANELLES COMPLEX 1 SUBUNIT 5"/>
    <property type="match status" value="1"/>
</dbReference>
<dbReference type="InterPro" id="IPR017243">
    <property type="entry name" value="Bloc1s5"/>
</dbReference>
<dbReference type="EMBL" id="JBJJXI010000021">
    <property type="protein sequence ID" value="KAL3405149.1"/>
    <property type="molecule type" value="Genomic_DNA"/>
</dbReference>